<evidence type="ECO:0008006" key="2">
    <source>
        <dbReference type="Google" id="ProtNLM"/>
    </source>
</evidence>
<proteinExistence type="predicted"/>
<organism evidence="1">
    <name type="scientific">Siphoviridae sp. ctqzz19</name>
    <dbReference type="NCBI Taxonomy" id="2825682"/>
    <lineage>
        <taxon>Viruses</taxon>
        <taxon>Duplodnaviria</taxon>
        <taxon>Heunggongvirae</taxon>
        <taxon>Uroviricota</taxon>
        <taxon>Caudoviricetes</taxon>
    </lineage>
</organism>
<evidence type="ECO:0000313" key="1">
    <source>
        <dbReference type="EMBL" id="DAF88605.1"/>
    </source>
</evidence>
<name>A0A8S5U2F2_9CAUD</name>
<accession>A0A8S5U2F2</accession>
<protein>
    <recommendedName>
        <fullName evidence="2">Tail fiber protein</fullName>
    </recommendedName>
</protein>
<reference evidence="1" key="1">
    <citation type="journal article" date="2021" name="Proc. Natl. Acad. Sci. U.S.A.">
        <title>A Catalog of Tens of Thousands of Viruses from Human Metagenomes Reveals Hidden Associations with Chronic Diseases.</title>
        <authorList>
            <person name="Tisza M.J."/>
            <person name="Buck C.B."/>
        </authorList>
    </citation>
    <scope>NUCLEOTIDE SEQUENCE</scope>
    <source>
        <strain evidence="1">Ctqzz19</strain>
    </source>
</reference>
<dbReference type="EMBL" id="BK015988">
    <property type="protein sequence ID" value="DAF88605.1"/>
    <property type="molecule type" value="Genomic_DNA"/>
</dbReference>
<sequence>MSIKTSFSNLCAVLKEMLDGKVDKVSGKGLSTNDFTAAYKTKLDGIAAGANKTIVDSALSTTSTNPVQSKVIAEKIGTIETNVSAATTTAGNAAASAAAVKKDLANYYKKTETYSQAEINNKISAIPKFNITVCEALPDSNISKTTVYLLKGKKEDTNNIYDEYIYVNSKWELLGSQSLDLSRYATTEALNAVKADLSSTATSNSNAIKSIKNQLATMTVDDSLSTTSKKPVQNMVITGQISTIASGLSDLKAWKTNISKTVSDIQTDTDTITKDEFTTMLS</sequence>